<evidence type="ECO:0000256" key="1">
    <source>
        <dbReference type="ARBA" id="ARBA00004123"/>
    </source>
</evidence>
<evidence type="ECO:0000256" key="8">
    <source>
        <dbReference type="ARBA" id="ARBA00022786"/>
    </source>
</evidence>
<dbReference type="AlphaFoldDB" id="K0TCT4"/>
<dbReference type="OrthoDB" id="8962942at2759"/>
<dbReference type="InterPro" id="IPR051031">
    <property type="entry name" value="RING-box_E3_Ubiquitin_Ligase"/>
</dbReference>
<dbReference type="eggNOG" id="KOG2930">
    <property type="taxonomic scope" value="Eukaryota"/>
</dbReference>
<dbReference type="GO" id="GO:0005634">
    <property type="term" value="C:nucleus"/>
    <property type="evidence" value="ECO:0007669"/>
    <property type="project" value="UniProtKB-SubCell"/>
</dbReference>
<comment type="caution">
    <text evidence="14">The sequence shown here is derived from an EMBL/GenBank/DDBJ whole genome shotgun (WGS) entry which is preliminary data.</text>
</comment>
<evidence type="ECO:0000256" key="4">
    <source>
        <dbReference type="ARBA" id="ARBA00009273"/>
    </source>
</evidence>
<keyword evidence="10" id="KW-0539">Nucleus</keyword>
<keyword evidence="9" id="KW-0862">Zinc</keyword>
<feature type="domain" description="RING-type" evidence="13">
    <location>
        <begin position="150"/>
        <end position="206"/>
    </location>
</feature>
<organism evidence="14 15">
    <name type="scientific">Thalassiosira oceanica</name>
    <name type="common">Marine diatom</name>
    <dbReference type="NCBI Taxonomy" id="159749"/>
    <lineage>
        <taxon>Eukaryota</taxon>
        <taxon>Sar</taxon>
        <taxon>Stramenopiles</taxon>
        <taxon>Ochrophyta</taxon>
        <taxon>Bacillariophyta</taxon>
        <taxon>Coscinodiscophyceae</taxon>
        <taxon>Thalassiosirophycidae</taxon>
        <taxon>Thalassiosirales</taxon>
        <taxon>Thalassiosiraceae</taxon>
        <taxon>Thalassiosira</taxon>
    </lineage>
</organism>
<keyword evidence="5" id="KW-0963">Cytoplasm</keyword>
<keyword evidence="7 11" id="KW-0863">Zinc-finger</keyword>
<sequence>MLATRQETWGSNLGFQTSGFEPIQFLDRSRPAGGGAQQSSTRRLTAEGFSVALAGVGWQPACSSASRFHRLVTWAGCLRARHRHCQRFHGSVQQLTTMSGEPKDVEMSDAAADQPDQKVVKPKAKKVPRFEIKKWNAVAMWSWDICAEHCAICRNSLNEPSIEYQANPSQTNDNGLSIAFGTCGHVFHLDCIQRWLRTRSVCPLCNKEWDFAKIERIPGFGVGM</sequence>
<evidence type="ECO:0000313" key="14">
    <source>
        <dbReference type="EMBL" id="EJK71281.1"/>
    </source>
</evidence>
<dbReference type="Proteomes" id="UP000266841">
    <property type="component" value="Unassembled WGS sequence"/>
</dbReference>
<dbReference type="InterPro" id="IPR024766">
    <property type="entry name" value="Znf_RING_H2"/>
</dbReference>
<evidence type="ECO:0000256" key="2">
    <source>
        <dbReference type="ARBA" id="ARBA00004496"/>
    </source>
</evidence>
<name>K0TCT4_THAOC</name>
<comment type="subcellular location">
    <subcellularLocation>
        <location evidence="2">Cytoplasm</location>
    </subcellularLocation>
    <subcellularLocation>
        <location evidence="1">Nucleus</location>
    </subcellularLocation>
</comment>
<dbReference type="InterPro" id="IPR013083">
    <property type="entry name" value="Znf_RING/FYVE/PHD"/>
</dbReference>
<dbReference type="SMART" id="SM00184">
    <property type="entry name" value="RING"/>
    <property type="match status" value="1"/>
</dbReference>
<evidence type="ECO:0000256" key="10">
    <source>
        <dbReference type="ARBA" id="ARBA00023242"/>
    </source>
</evidence>
<evidence type="ECO:0000313" key="15">
    <source>
        <dbReference type="Proteomes" id="UP000266841"/>
    </source>
</evidence>
<protein>
    <recommendedName>
        <fullName evidence="13">RING-type domain-containing protein</fullName>
    </recommendedName>
</protein>
<evidence type="ECO:0000256" key="11">
    <source>
        <dbReference type="PROSITE-ProRule" id="PRU00175"/>
    </source>
</evidence>
<dbReference type="Pfam" id="PF12678">
    <property type="entry name" value="zf-rbx1"/>
    <property type="match status" value="1"/>
</dbReference>
<comment type="similarity">
    <text evidence="4">Belongs to the RING-box family.</text>
</comment>
<dbReference type="FunFam" id="3.30.40.10:FF:000273">
    <property type="entry name" value="E3 ubiquitin-protein ligase RBX1"/>
    <property type="match status" value="1"/>
</dbReference>
<dbReference type="EMBL" id="AGNL01007438">
    <property type="protein sequence ID" value="EJK71281.1"/>
    <property type="molecule type" value="Genomic_DNA"/>
</dbReference>
<keyword evidence="8" id="KW-0833">Ubl conjugation pathway</keyword>
<comment type="pathway">
    <text evidence="3">Protein modification; protein ubiquitination.</text>
</comment>
<dbReference type="InterPro" id="IPR001841">
    <property type="entry name" value="Znf_RING"/>
</dbReference>
<evidence type="ECO:0000256" key="6">
    <source>
        <dbReference type="ARBA" id="ARBA00022723"/>
    </source>
</evidence>
<accession>K0TCT4</accession>
<dbReference type="PROSITE" id="PS50089">
    <property type="entry name" value="ZF_RING_2"/>
    <property type="match status" value="1"/>
</dbReference>
<proteinExistence type="inferred from homology"/>
<dbReference type="GO" id="GO:0008270">
    <property type="term" value="F:zinc ion binding"/>
    <property type="evidence" value="ECO:0007669"/>
    <property type="project" value="UniProtKB-KW"/>
</dbReference>
<evidence type="ECO:0000256" key="12">
    <source>
        <dbReference type="SAM" id="MobiDB-lite"/>
    </source>
</evidence>
<evidence type="ECO:0000256" key="7">
    <source>
        <dbReference type="ARBA" id="ARBA00022771"/>
    </source>
</evidence>
<evidence type="ECO:0000256" key="5">
    <source>
        <dbReference type="ARBA" id="ARBA00022490"/>
    </source>
</evidence>
<dbReference type="SUPFAM" id="SSF57850">
    <property type="entry name" value="RING/U-box"/>
    <property type="match status" value="1"/>
</dbReference>
<evidence type="ECO:0000259" key="13">
    <source>
        <dbReference type="PROSITE" id="PS50089"/>
    </source>
</evidence>
<gene>
    <name evidence="14" type="ORF">THAOC_07305</name>
</gene>
<dbReference type="Gene3D" id="3.30.40.10">
    <property type="entry name" value="Zinc/RING finger domain, C3HC4 (zinc finger)"/>
    <property type="match status" value="1"/>
</dbReference>
<keyword evidence="6" id="KW-0479">Metal-binding</keyword>
<evidence type="ECO:0000256" key="9">
    <source>
        <dbReference type="ARBA" id="ARBA00022833"/>
    </source>
</evidence>
<keyword evidence="15" id="KW-1185">Reference proteome</keyword>
<dbReference type="GO" id="GO:0005737">
    <property type="term" value="C:cytoplasm"/>
    <property type="evidence" value="ECO:0007669"/>
    <property type="project" value="UniProtKB-SubCell"/>
</dbReference>
<evidence type="ECO:0000256" key="3">
    <source>
        <dbReference type="ARBA" id="ARBA00004906"/>
    </source>
</evidence>
<dbReference type="PANTHER" id="PTHR11210">
    <property type="entry name" value="RING BOX"/>
    <property type="match status" value="1"/>
</dbReference>
<dbReference type="GO" id="GO:0031463">
    <property type="term" value="C:Cul3-RING ubiquitin ligase complex"/>
    <property type="evidence" value="ECO:0007669"/>
    <property type="project" value="UniProtKB-ARBA"/>
</dbReference>
<reference evidence="14 15" key="1">
    <citation type="journal article" date="2012" name="Genome Biol.">
        <title>Genome and low-iron response of an oceanic diatom adapted to chronic iron limitation.</title>
        <authorList>
            <person name="Lommer M."/>
            <person name="Specht M."/>
            <person name="Roy A.S."/>
            <person name="Kraemer L."/>
            <person name="Andreson R."/>
            <person name="Gutowska M.A."/>
            <person name="Wolf J."/>
            <person name="Bergner S.V."/>
            <person name="Schilhabel M.B."/>
            <person name="Klostermeier U.C."/>
            <person name="Beiko R.G."/>
            <person name="Rosenstiel P."/>
            <person name="Hippler M."/>
            <person name="Laroche J."/>
        </authorList>
    </citation>
    <scope>NUCLEOTIDE SEQUENCE [LARGE SCALE GENOMIC DNA]</scope>
    <source>
        <strain evidence="14 15">CCMP1005</strain>
    </source>
</reference>
<feature type="region of interest" description="Disordered" evidence="12">
    <location>
        <begin position="96"/>
        <end position="120"/>
    </location>
</feature>